<keyword evidence="2 7" id="KW-0812">Transmembrane</keyword>
<evidence type="ECO:0000256" key="7">
    <source>
        <dbReference type="SAM" id="Phobius"/>
    </source>
</evidence>
<keyword evidence="4" id="KW-0067">ATP-binding</keyword>
<evidence type="ECO:0000256" key="1">
    <source>
        <dbReference type="ARBA" id="ARBA00022448"/>
    </source>
</evidence>
<dbReference type="InterPro" id="IPR011527">
    <property type="entry name" value="ABC1_TM_dom"/>
</dbReference>
<dbReference type="SUPFAM" id="SSF90123">
    <property type="entry name" value="ABC transporter transmembrane region"/>
    <property type="match status" value="1"/>
</dbReference>
<evidence type="ECO:0000256" key="2">
    <source>
        <dbReference type="ARBA" id="ARBA00022692"/>
    </source>
</evidence>
<feature type="transmembrane region" description="Helical" evidence="7">
    <location>
        <begin position="350"/>
        <end position="371"/>
    </location>
</feature>
<accession>A0ABQ7K2L7</accession>
<keyword evidence="10" id="KW-1185">Reference proteome</keyword>
<feature type="transmembrane region" description="Helical" evidence="7">
    <location>
        <begin position="153"/>
        <end position="173"/>
    </location>
</feature>
<evidence type="ECO:0000256" key="5">
    <source>
        <dbReference type="ARBA" id="ARBA00022989"/>
    </source>
</evidence>
<dbReference type="Proteomes" id="UP001194696">
    <property type="component" value="Unassembled WGS sequence"/>
</dbReference>
<name>A0ABQ7K2L7_9FUNG</name>
<feature type="transmembrane region" description="Helical" evidence="7">
    <location>
        <begin position="90"/>
        <end position="110"/>
    </location>
</feature>
<organism evidence="9 10">
    <name type="scientific">Linnemannia gamsii</name>
    <dbReference type="NCBI Taxonomy" id="64522"/>
    <lineage>
        <taxon>Eukaryota</taxon>
        <taxon>Fungi</taxon>
        <taxon>Fungi incertae sedis</taxon>
        <taxon>Mucoromycota</taxon>
        <taxon>Mortierellomycotina</taxon>
        <taxon>Mortierellomycetes</taxon>
        <taxon>Mortierellales</taxon>
        <taxon>Mortierellaceae</taxon>
        <taxon>Linnemannia</taxon>
    </lineage>
</organism>
<evidence type="ECO:0000256" key="3">
    <source>
        <dbReference type="ARBA" id="ARBA00022741"/>
    </source>
</evidence>
<feature type="transmembrane region" description="Helical" evidence="7">
    <location>
        <begin position="122"/>
        <end position="141"/>
    </location>
</feature>
<feature type="transmembrane region" description="Helical" evidence="7">
    <location>
        <begin position="391"/>
        <end position="410"/>
    </location>
</feature>
<feature type="transmembrane region" description="Helical" evidence="7">
    <location>
        <begin position="416"/>
        <end position="433"/>
    </location>
</feature>
<proteinExistence type="predicted"/>
<sequence>MSISALSGPSLWSRIQSHSIIHNSISSVALDNSTTSRDPTKVWIDFLMSHGGYLTLLGVPSLIAIVANVGRIRWLSYNYIAHGYGRTNMIYWPTQLFIALAVLILVSLVATLEGHSSASDGMLAGVLLTLGACLTAIPLNAAAHYFETRSSDYLFSFLTVTISTSLAALYILSETDPWPTLTFDHISYFAVAIMFALLFESLPRTATKVQWLAREKENLSDYQQANLCSRLTYHFYQRIVSTGARRPLTGDDIANTCPAKLLTNVNYQRVAAYWEKKKERAQAKGKQPSFIWSVLDAYKGEITVMLSYRVAGFAFLYVPPLLFGQLLQFIGDYSTAVREGSNPPALKVGFIIAGAMCFFNLASTFLLSIAFQGEITNHMAVDAERWIDASIFLPLVITVPFELAVSIYLLYRLLGWSLFAGLSVFAILLPVQAKMASFMNRFQEEKLKWMDSRLRLMTEILTNIKIVKLYNWCGIPLHCIIWA</sequence>
<keyword evidence="5 7" id="KW-1133">Transmembrane helix</keyword>
<feature type="domain" description="ABC transmembrane type-1" evidence="8">
    <location>
        <begin position="373"/>
        <end position="472"/>
    </location>
</feature>
<keyword evidence="3" id="KW-0547">Nucleotide-binding</keyword>
<protein>
    <recommendedName>
        <fullName evidence="8">ABC transmembrane type-1 domain-containing protein</fullName>
    </recommendedName>
</protein>
<evidence type="ECO:0000256" key="6">
    <source>
        <dbReference type="ARBA" id="ARBA00023136"/>
    </source>
</evidence>
<feature type="transmembrane region" description="Helical" evidence="7">
    <location>
        <begin position="185"/>
        <end position="202"/>
    </location>
</feature>
<dbReference type="PROSITE" id="PS50929">
    <property type="entry name" value="ABC_TM1F"/>
    <property type="match status" value="1"/>
</dbReference>
<dbReference type="InterPro" id="IPR036640">
    <property type="entry name" value="ABC1_TM_sf"/>
</dbReference>
<gene>
    <name evidence="9" type="ORF">BGZ96_006339</name>
</gene>
<dbReference type="Pfam" id="PF00664">
    <property type="entry name" value="ABC_membrane"/>
    <property type="match status" value="1"/>
</dbReference>
<feature type="transmembrane region" description="Helical" evidence="7">
    <location>
        <begin position="51"/>
        <end position="69"/>
    </location>
</feature>
<keyword evidence="6 7" id="KW-0472">Membrane</keyword>
<comment type="caution">
    <text evidence="9">The sequence shown here is derived from an EMBL/GenBank/DDBJ whole genome shotgun (WGS) entry which is preliminary data.</text>
</comment>
<evidence type="ECO:0000256" key="4">
    <source>
        <dbReference type="ARBA" id="ARBA00022840"/>
    </source>
</evidence>
<evidence type="ECO:0000313" key="9">
    <source>
        <dbReference type="EMBL" id="KAG0290188.1"/>
    </source>
</evidence>
<feature type="transmembrane region" description="Helical" evidence="7">
    <location>
        <begin position="310"/>
        <end position="330"/>
    </location>
</feature>
<dbReference type="EMBL" id="JAAAIM010000306">
    <property type="protein sequence ID" value="KAG0290188.1"/>
    <property type="molecule type" value="Genomic_DNA"/>
</dbReference>
<evidence type="ECO:0000313" key="10">
    <source>
        <dbReference type="Proteomes" id="UP001194696"/>
    </source>
</evidence>
<dbReference type="PANTHER" id="PTHR24223">
    <property type="entry name" value="ATP-BINDING CASSETTE SUB-FAMILY C"/>
    <property type="match status" value="1"/>
</dbReference>
<dbReference type="InterPro" id="IPR050173">
    <property type="entry name" value="ABC_transporter_C-like"/>
</dbReference>
<keyword evidence="1" id="KW-0813">Transport</keyword>
<reference evidence="9 10" key="1">
    <citation type="journal article" date="2020" name="Fungal Divers.">
        <title>Resolving the Mortierellaceae phylogeny through synthesis of multi-gene phylogenetics and phylogenomics.</title>
        <authorList>
            <person name="Vandepol N."/>
            <person name="Liber J."/>
            <person name="Desiro A."/>
            <person name="Na H."/>
            <person name="Kennedy M."/>
            <person name="Barry K."/>
            <person name="Grigoriev I.V."/>
            <person name="Miller A.N."/>
            <person name="O'Donnell K."/>
            <person name="Stajich J.E."/>
            <person name="Bonito G."/>
        </authorList>
    </citation>
    <scope>NUCLEOTIDE SEQUENCE [LARGE SCALE GENOMIC DNA]</scope>
    <source>
        <strain evidence="9 10">AD045</strain>
    </source>
</reference>
<evidence type="ECO:0000259" key="8">
    <source>
        <dbReference type="PROSITE" id="PS50929"/>
    </source>
</evidence>
<dbReference type="Gene3D" id="1.20.1560.10">
    <property type="entry name" value="ABC transporter type 1, transmembrane domain"/>
    <property type="match status" value="1"/>
</dbReference>